<dbReference type="Proteomes" id="UP001501480">
    <property type="component" value="Unassembled WGS sequence"/>
</dbReference>
<dbReference type="EMBL" id="BAAAPY010000008">
    <property type="protein sequence ID" value="GAA2081522.1"/>
    <property type="molecule type" value="Genomic_DNA"/>
</dbReference>
<proteinExistence type="predicted"/>
<evidence type="ECO:0008006" key="3">
    <source>
        <dbReference type="Google" id="ProtNLM"/>
    </source>
</evidence>
<evidence type="ECO:0000313" key="2">
    <source>
        <dbReference type="Proteomes" id="UP001501480"/>
    </source>
</evidence>
<gene>
    <name evidence="1" type="ORF">GCM10009821_22720</name>
</gene>
<sequence>MPARVTLRGDGVCPDLQRAARVVATARELGEVVDYTVTADAELGTTPSVTVEPAEPVEDVFPLTDVASQERLDLTIR</sequence>
<reference evidence="1 2" key="1">
    <citation type="journal article" date="2019" name="Int. J. Syst. Evol. Microbiol.">
        <title>The Global Catalogue of Microorganisms (GCM) 10K type strain sequencing project: providing services to taxonomists for standard genome sequencing and annotation.</title>
        <authorList>
            <consortium name="The Broad Institute Genomics Platform"/>
            <consortium name="The Broad Institute Genome Sequencing Center for Infectious Disease"/>
            <person name="Wu L."/>
            <person name="Ma J."/>
        </authorList>
    </citation>
    <scope>NUCLEOTIDE SEQUENCE [LARGE SCALE GENOMIC DNA]</scope>
    <source>
        <strain evidence="1 2">JCM 15749</strain>
    </source>
</reference>
<keyword evidence="2" id="KW-1185">Reference proteome</keyword>
<comment type="caution">
    <text evidence="1">The sequence shown here is derived from an EMBL/GenBank/DDBJ whole genome shotgun (WGS) entry which is preliminary data.</text>
</comment>
<protein>
    <recommendedName>
        <fullName evidence="3">Alkylmercury lyase</fullName>
    </recommendedName>
</protein>
<accession>A0ABN2W306</accession>
<evidence type="ECO:0000313" key="1">
    <source>
        <dbReference type="EMBL" id="GAA2081522.1"/>
    </source>
</evidence>
<name>A0ABN2W306_9ACTN</name>
<organism evidence="1 2">
    <name type="scientific">Aeromicrobium halocynthiae</name>
    <dbReference type="NCBI Taxonomy" id="560557"/>
    <lineage>
        <taxon>Bacteria</taxon>
        <taxon>Bacillati</taxon>
        <taxon>Actinomycetota</taxon>
        <taxon>Actinomycetes</taxon>
        <taxon>Propionibacteriales</taxon>
        <taxon>Nocardioidaceae</taxon>
        <taxon>Aeromicrobium</taxon>
    </lineage>
</organism>
<dbReference type="RefSeq" id="WP_344328524.1">
    <property type="nucleotide sequence ID" value="NZ_BAAAPY010000008.1"/>
</dbReference>